<dbReference type="AlphaFoldDB" id="A0A2W5Z7F7"/>
<dbReference type="RefSeq" id="WP_337312671.1">
    <property type="nucleotide sequence ID" value="NZ_JAEKNS010000122.1"/>
</dbReference>
<comment type="caution">
    <text evidence="2">The sequence shown here is derived from an EMBL/GenBank/DDBJ whole genome shotgun (WGS) entry which is preliminary data.</text>
</comment>
<organism evidence="2 3">
    <name type="scientific">Candidatus Aeolococcus gillhamiae</name>
    <dbReference type="NCBI Taxonomy" id="3127015"/>
    <lineage>
        <taxon>Bacteria</taxon>
        <taxon>Bacillati</taxon>
        <taxon>Candidatus Dormiibacterota</taxon>
        <taxon>Candidatus Dormibacteria</taxon>
        <taxon>Candidatus Aeolococcales</taxon>
        <taxon>Candidatus Aeolococcaceae</taxon>
        <taxon>Candidatus Aeolococcus</taxon>
    </lineage>
</organism>
<sequence length="332" mass="36432">MIGPSLTRSDVSATVDHIAAVQRPDGSIPWYERGQVDPWNHVEAAMALDVGGRHAEAWWAYRWLVEQQRPDGAWHAAYHEGDVIEATLDTNLTAYVATGLWLHMLCGAPEDELRAGFACVESALAFVLAMQGEDGAIWWARDRKGRPWRRALVTGSSSIHLSLACATRVADALGVPHPEWDAARIRVGDALRTAPRSFKDKRRWAMDWYYPVLCGVVTGSGAEARLASRWDEFVVPERGVRCTSDRPWITAAETCELALALVRCGDGERAAQLLDWAQHLRGDDAAYWTGANFTDGCIFPPDEQPTWTAAAVVLADNAISGGVVATLLDATR</sequence>
<accession>A0A2W5Z7F7</accession>
<dbReference type="EMBL" id="JAEKNS010000122">
    <property type="protein sequence ID" value="MBJ7595503.1"/>
    <property type="molecule type" value="Genomic_DNA"/>
</dbReference>
<proteinExistence type="predicted"/>
<reference evidence="2" key="2">
    <citation type="submission" date="2018-05" db="EMBL/GenBank/DDBJ databases">
        <authorList>
            <person name="Ferrari B."/>
        </authorList>
    </citation>
    <scope>NUCLEOTIDE SEQUENCE</scope>
    <source>
        <strain evidence="2">RRmetagenome_bin12</strain>
    </source>
</reference>
<accession>A0A934N639</accession>
<dbReference type="Gene3D" id="1.50.10.20">
    <property type="match status" value="1"/>
</dbReference>
<dbReference type="GO" id="GO:0005975">
    <property type="term" value="P:carbohydrate metabolic process"/>
    <property type="evidence" value="ECO:0007669"/>
    <property type="project" value="InterPro"/>
</dbReference>
<dbReference type="EMBL" id="QHBU01000117">
    <property type="protein sequence ID" value="PZR81279.1"/>
    <property type="molecule type" value="Genomic_DNA"/>
</dbReference>
<protein>
    <submittedName>
        <fullName evidence="2">Prenyltransferase</fullName>
    </submittedName>
</protein>
<name>A0A2W5Z7F7_9BACT</name>
<evidence type="ECO:0000313" key="4">
    <source>
        <dbReference type="Proteomes" id="UP000606991"/>
    </source>
</evidence>
<reference evidence="1 4" key="3">
    <citation type="submission" date="2020-10" db="EMBL/GenBank/DDBJ databases">
        <title>Ca. Dormibacterota MAGs.</title>
        <authorList>
            <person name="Montgomery K."/>
        </authorList>
    </citation>
    <scope>NUCLEOTIDE SEQUENCE [LARGE SCALE GENOMIC DNA]</scope>
    <source>
        <strain evidence="1">SC8812_S17_18</strain>
    </source>
</reference>
<evidence type="ECO:0000313" key="3">
    <source>
        <dbReference type="Proteomes" id="UP000248724"/>
    </source>
</evidence>
<reference evidence="2 3" key="1">
    <citation type="journal article" date="2017" name="Nature">
        <title>Atmospheric trace gases support primary production in Antarctic desert surface soil.</title>
        <authorList>
            <person name="Ji M."/>
            <person name="Greening C."/>
            <person name="Vanwonterghem I."/>
            <person name="Carere C.R."/>
            <person name="Bay S.K."/>
            <person name="Steen J.A."/>
            <person name="Montgomery K."/>
            <person name="Lines T."/>
            <person name="Beardall J."/>
            <person name="van Dorst J."/>
            <person name="Snape I."/>
            <person name="Stott M.B."/>
            <person name="Hugenholtz P."/>
            <person name="Ferrari B.C."/>
        </authorList>
    </citation>
    <scope>NUCLEOTIDE SEQUENCE [LARGE SCALE GENOMIC DNA]</scope>
    <source>
        <strain evidence="2">RRmetagenome_bin12</strain>
    </source>
</reference>
<evidence type="ECO:0000313" key="2">
    <source>
        <dbReference type="EMBL" id="PZR81279.1"/>
    </source>
</evidence>
<dbReference type="Proteomes" id="UP000248724">
    <property type="component" value="Unassembled WGS sequence"/>
</dbReference>
<evidence type="ECO:0000313" key="1">
    <source>
        <dbReference type="EMBL" id="MBJ7595503.1"/>
    </source>
</evidence>
<dbReference type="InterPro" id="IPR008928">
    <property type="entry name" value="6-hairpin_glycosidase_sf"/>
</dbReference>
<dbReference type="SUPFAM" id="SSF48208">
    <property type="entry name" value="Six-hairpin glycosidases"/>
    <property type="match status" value="1"/>
</dbReference>
<dbReference type="Proteomes" id="UP000606991">
    <property type="component" value="Unassembled WGS sequence"/>
</dbReference>
<gene>
    <name evidence="2" type="ORF">DLM65_06170</name>
    <name evidence="1" type="ORF">JF886_11725</name>
</gene>